<feature type="non-terminal residue" evidence="2">
    <location>
        <position position="1"/>
    </location>
</feature>
<evidence type="ECO:0000256" key="1">
    <source>
        <dbReference type="SAM" id="MobiDB-lite"/>
    </source>
</evidence>
<sequence length="830" mass="95719">TLNPTAASQIALDNALVPPEERLKIGECNRRIEFSKPQREATYQITLDALKLSPFYPAFLITANVQEIYMHQLWNTFNKVQGSSSYRFKLDNKMFRVDVEVFRDILQICPKLLDQPFDIPSSTDEEIVSFIYELGYTRNIKTLPELVVDHIHQPLRTFAAVINRCISGKTTGLDKLRLSRAQILNKINLHTARDDSLLGTLKYVSKTEERQVYRALIPKEMINEDILNSTTYHTYFAYANGVKEPIKARKFKKPASPKLKTIPVSPKEPTKKPAKKQEPAKKDVPAMKSFRKSQAVKKDFHISHASGLGDGTDIESGAPDEQHRKIFGTDEETGTKPGVLDVPKYDSESEKESWGNSGEEDDDDEDDSKDESDDDMDNDDDNDDDGDNDDGDNNNNDDNDETDSDRTDLNQSSIKDDDEEEKIDEEEDDDVTEELYEDVNVNLGNRDTDMTDAEQGEQINTMFLIKEALAEKKEYIDLIDTSVRTIIKEEVKTQLPQILPKAVSDFATPVIEQNVTESLEDVVLAKSSSQPKSTYELYDALVKSYNTDKDLFDTYGEVFTLKRGRDDKDRDQDPSVGSDRRTKRRKSSKEAESSKDPRLKETTTERLDYHNPEGKPYSFDLHKPLLLIPDHRGRQVIPQDYFINNDLEYLKGGSLSRQYSTFVTKTKAATYEIKWIEDMVPNLWSPVKVVYDKHAYWGTSHWVTRLTIMKWYDYGYLDEIEVRREDQQLYTFKEGDFPRLRLQDIEDMLLLLVQQKLINLTIEERYDLNVELRMFTNRVIIQRRVEDLHLGVESYQKKLNLTKPNTFRLDLKKRTAFTSYSGPQGVIYVD</sequence>
<feature type="compositionally biased region" description="Basic and acidic residues" evidence="1">
    <location>
        <begin position="588"/>
        <end position="613"/>
    </location>
</feature>
<accession>A0A699I8E0</accession>
<feature type="region of interest" description="Disordered" evidence="1">
    <location>
        <begin position="249"/>
        <end position="454"/>
    </location>
</feature>
<protein>
    <submittedName>
        <fullName evidence="2">Uncharacterized protein</fullName>
    </submittedName>
</protein>
<feature type="region of interest" description="Disordered" evidence="1">
    <location>
        <begin position="565"/>
        <end position="615"/>
    </location>
</feature>
<dbReference type="EMBL" id="BKCJ010249700">
    <property type="protein sequence ID" value="GEZ18277.1"/>
    <property type="molecule type" value="Genomic_DNA"/>
</dbReference>
<feature type="compositionally biased region" description="Basic and acidic residues" evidence="1">
    <location>
        <begin position="343"/>
        <end position="353"/>
    </location>
</feature>
<dbReference type="AlphaFoldDB" id="A0A699I8E0"/>
<gene>
    <name evidence="2" type="ORF">Tci_490250</name>
</gene>
<proteinExistence type="predicted"/>
<feature type="compositionally biased region" description="Acidic residues" evidence="1">
    <location>
        <begin position="416"/>
        <end position="437"/>
    </location>
</feature>
<feature type="compositionally biased region" description="Basic and acidic residues" evidence="1">
    <location>
        <begin position="268"/>
        <end position="285"/>
    </location>
</feature>
<name>A0A699I8E0_TANCI</name>
<feature type="compositionally biased region" description="Acidic residues" evidence="1">
    <location>
        <begin position="358"/>
        <end position="403"/>
    </location>
</feature>
<organism evidence="2">
    <name type="scientific">Tanacetum cinerariifolium</name>
    <name type="common">Dalmatian daisy</name>
    <name type="synonym">Chrysanthemum cinerariifolium</name>
    <dbReference type="NCBI Taxonomy" id="118510"/>
    <lineage>
        <taxon>Eukaryota</taxon>
        <taxon>Viridiplantae</taxon>
        <taxon>Streptophyta</taxon>
        <taxon>Embryophyta</taxon>
        <taxon>Tracheophyta</taxon>
        <taxon>Spermatophyta</taxon>
        <taxon>Magnoliopsida</taxon>
        <taxon>eudicotyledons</taxon>
        <taxon>Gunneridae</taxon>
        <taxon>Pentapetalae</taxon>
        <taxon>asterids</taxon>
        <taxon>campanulids</taxon>
        <taxon>Asterales</taxon>
        <taxon>Asteraceae</taxon>
        <taxon>Asteroideae</taxon>
        <taxon>Anthemideae</taxon>
        <taxon>Anthemidinae</taxon>
        <taxon>Tanacetum</taxon>
    </lineage>
</organism>
<evidence type="ECO:0000313" key="2">
    <source>
        <dbReference type="EMBL" id="GEZ18277.1"/>
    </source>
</evidence>
<comment type="caution">
    <text evidence="2">The sequence shown here is derived from an EMBL/GenBank/DDBJ whole genome shotgun (WGS) entry which is preliminary data.</text>
</comment>
<reference evidence="2" key="1">
    <citation type="journal article" date="2019" name="Sci. Rep.">
        <title>Draft genome of Tanacetum cinerariifolium, the natural source of mosquito coil.</title>
        <authorList>
            <person name="Yamashiro T."/>
            <person name="Shiraishi A."/>
            <person name="Satake H."/>
            <person name="Nakayama K."/>
        </authorList>
    </citation>
    <scope>NUCLEOTIDE SEQUENCE</scope>
</reference>